<proteinExistence type="predicted"/>
<keyword evidence="1" id="KW-1133">Transmembrane helix</keyword>
<name>A0ABV7RSV7_9GAMM</name>
<evidence type="ECO:0000256" key="2">
    <source>
        <dbReference type="SAM" id="SignalP"/>
    </source>
</evidence>
<sequence>MKRLPVLVLLAALLTLPPATAQPAAGTLPARWQTGAADCTAATPPLQVHEYRPGTYVLRQSLCADFEGPFMYLLIGNRQALLIDTGAVADAQSMPLAKTVLGLLPDDAHGKRPLLVVHTHGHADHRAGDAQFAGLPATRIAPTDLAGVRRFFGLPGWPDARASVDLGGRKIEVIPTPGHHDAHLAYYDPSTGLLFSGDFLLPGRLLIEDTATYADSARRVATLLRDRPVTHVLGGHIELDAAGQAYPHGAQHHPDERRLQLDKRDLLGLPAALAAFNGFYARQPNYLLSHPLHNLLALAAGALAALLLVAWALRRWWRRRSAHRAGA</sequence>
<accession>A0ABV7RSV7</accession>
<keyword evidence="1" id="KW-0472">Membrane</keyword>
<dbReference type="GO" id="GO:0016787">
    <property type="term" value="F:hydrolase activity"/>
    <property type="evidence" value="ECO:0007669"/>
    <property type="project" value="UniProtKB-KW"/>
</dbReference>
<evidence type="ECO:0000259" key="3">
    <source>
        <dbReference type="SMART" id="SM00849"/>
    </source>
</evidence>
<evidence type="ECO:0000256" key="1">
    <source>
        <dbReference type="SAM" id="Phobius"/>
    </source>
</evidence>
<keyword evidence="1" id="KW-0812">Transmembrane</keyword>
<evidence type="ECO:0000313" key="4">
    <source>
        <dbReference type="EMBL" id="MFC3551979.1"/>
    </source>
</evidence>
<dbReference type="EC" id="3.-.-.-" evidence="4"/>
<dbReference type="InterPro" id="IPR036866">
    <property type="entry name" value="RibonucZ/Hydroxyglut_hydro"/>
</dbReference>
<dbReference type="PANTHER" id="PTHR42951">
    <property type="entry name" value="METALLO-BETA-LACTAMASE DOMAIN-CONTAINING"/>
    <property type="match status" value="1"/>
</dbReference>
<dbReference type="SUPFAM" id="SSF56281">
    <property type="entry name" value="Metallo-hydrolase/oxidoreductase"/>
    <property type="match status" value="1"/>
</dbReference>
<reference evidence="5" key="1">
    <citation type="journal article" date="2019" name="Int. J. Syst. Evol. Microbiol.">
        <title>The Global Catalogue of Microorganisms (GCM) 10K type strain sequencing project: providing services to taxonomists for standard genome sequencing and annotation.</title>
        <authorList>
            <consortium name="The Broad Institute Genomics Platform"/>
            <consortium name="The Broad Institute Genome Sequencing Center for Infectious Disease"/>
            <person name="Wu L."/>
            <person name="Ma J."/>
        </authorList>
    </citation>
    <scope>NUCLEOTIDE SEQUENCE [LARGE SCALE GENOMIC DNA]</scope>
    <source>
        <strain evidence="5">KCTC 42875</strain>
    </source>
</reference>
<dbReference type="EMBL" id="JBHRXK010000006">
    <property type="protein sequence ID" value="MFC3551979.1"/>
    <property type="molecule type" value="Genomic_DNA"/>
</dbReference>
<gene>
    <name evidence="4" type="ORF">ACFOLC_13290</name>
</gene>
<feature type="transmembrane region" description="Helical" evidence="1">
    <location>
        <begin position="292"/>
        <end position="313"/>
    </location>
</feature>
<keyword evidence="2" id="KW-0732">Signal</keyword>
<organism evidence="4 5">
    <name type="scientific">Lysobacter cavernae</name>
    <dbReference type="NCBI Taxonomy" id="1685901"/>
    <lineage>
        <taxon>Bacteria</taxon>
        <taxon>Pseudomonadati</taxon>
        <taxon>Pseudomonadota</taxon>
        <taxon>Gammaproteobacteria</taxon>
        <taxon>Lysobacterales</taxon>
        <taxon>Lysobacteraceae</taxon>
        <taxon>Lysobacter</taxon>
    </lineage>
</organism>
<feature type="signal peptide" evidence="2">
    <location>
        <begin position="1"/>
        <end position="21"/>
    </location>
</feature>
<dbReference type="InterPro" id="IPR050855">
    <property type="entry name" value="NDM-1-like"/>
</dbReference>
<dbReference type="InterPro" id="IPR001279">
    <property type="entry name" value="Metallo-B-lactamas"/>
</dbReference>
<feature type="domain" description="Metallo-beta-lactamase" evidence="3">
    <location>
        <begin position="68"/>
        <end position="236"/>
    </location>
</feature>
<comment type="caution">
    <text evidence="4">The sequence shown here is derived from an EMBL/GenBank/DDBJ whole genome shotgun (WGS) entry which is preliminary data.</text>
</comment>
<keyword evidence="5" id="KW-1185">Reference proteome</keyword>
<keyword evidence="4" id="KW-0378">Hydrolase</keyword>
<dbReference type="SMART" id="SM00849">
    <property type="entry name" value="Lactamase_B"/>
    <property type="match status" value="1"/>
</dbReference>
<dbReference type="Pfam" id="PF00753">
    <property type="entry name" value="Lactamase_B"/>
    <property type="match status" value="1"/>
</dbReference>
<dbReference type="Proteomes" id="UP001595740">
    <property type="component" value="Unassembled WGS sequence"/>
</dbReference>
<dbReference type="RefSeq" id="WP_386759742.1">
    <property type="nucleotide sequence ID" value="NZ_JBHRXK010000006.1"/>
</dbReference>
<evidence type="ECO:0000313" key="5">
    <source>
        <dbReference type="Proteomes" id="UP001595740"/>
    </source>
</evidence>
<protein>
    <submittedName>
        <fullName evidence="4">MBL fold metallo-hydrolase</fullName>
        <ecNumber evidence="4">3.-.-.-</ecNumber>
    </submittedName>
</protein>
<feature type="chain" id="PRO_5046595048" evidence="2">
    <location>
        <begin position="22"/>
        <end position="327"/>
    </location>
</feature>
<dbReference type="Gene3D" id="3.60.15.10">
    <property type="entry name" value="Ribonuclease Z/Hydroxyacylglutathione hydrolase-like"/>
    <property type="match status" value="1"/>
</dbReference>